<proteinExistence type="predicted"/>
<evidence type="ECO:0000256" key="2">
    <source>
        <dbReference type="ARBA" id="ARBA00022771"/>
    </source>
</evidence>
<keyword evidence="5" id="KW-1185">Reference proteome</keyword>
<dbReference type="Gene3D" id="3.30.40.10">
    <property type="entry name" value="Zinc/RING finger domain, C3HC4 (zinc finger)"/>
    <property type="match status" value="1"/>
</dbReference>
<evidence type="ECO:0000313" key="5">
    <source>
        <dbReference type="Proteomes" id="UP001417504"/>
    </source>
</evidence>
<dbReference type="InterPro" id="IPR051834">
    <property type="entry name" value="RING_finger_E3_ligase"/>
</dbReference>
<keyword evidence="1" id="KW-0479">Metal-binding</keyword>
<dbReference type="PANTHER" id="PTHR45931:SF25">
    <property type="entry name" value="E3 UBIQUITIN-PROTEIN LIGASE RLIM-LIKE ISOFORM X1"/>
    <property type="match status" value="1"/>
</dbReference>
<dbReference type="GO" id="GO:0061630">
    <property type="term" value="F:ubiquitin protein ligase activity"/>
    <property type="evidence" value="ECO:0007669"/>
    <property type="project" value="TreeGrafter"/>
</dbReference>
<protein>
    <submittedName>
        <fullName evidence="4">Uncharacterized protein</fullName>
    </submittedName>
</protein>
<dbReference type="GO" id="GO:0008270">
    <property type="term" value="F:zinc ion binding"/>
    <property type="evidence" value="ECO:0007669"/>
    <property type="project" value="UniProtKB-KW"/>
</dbReference>
<keyword evidence="3" id="KW-0862">Zinc</keyword>
<sequence length="97" mass="10902">MPKIHTSSLISNYKDTDKFDEACAICLETPTVGDTICHLPCLHKFHKDANGGAINCISKELQWASKEKRVVDDFDKEKSCSGIRQLMHINKDQKPAL</sequence>
<organism evidence="4 5">
    <name type="scientific">Stephania japonica</name>
    <dbReference type="NCBI Taxonomy" id="461633"/>
    <lineage>
        <taxon>Eukaryota</taxon>
        <taxon>Viridiplantae</taxon>
        <taxon>Streptophyta</taxon>
        <taxon>Embryophyta</taxon>
        <taxon>Tracheophyta</taxon>
        <taxon>Spermatophyta</taxon>
        <taxon>Magnoliopsida</taxon>
        <taxon>Ranunculales</taxon>
        <taxon>Menispermaceae</taxon>
        <taxon>Menispermoideae</taxon>
        <taxon>Cissampelideae</taxon>
        <taxon>Stephania</taxon>
    </lineage>
</organism>
<dbReference type="AlphaFoldDB" id="A0AAP0PCL1"/>
<dbReference type="InterPro" id="IPR013083">
    <property type="entry name" value="Znf_RING/FYVE/PHD"/>
</dbReference>
<evidence type="ECO:0000313" key="4">
    <source>
        <dbReference type="EMBL" id="KAK9138099.1"/>
    </source>
</evidence>
<comment type="caution">
    <text evidence="4">The sequence shown here is derived from an EMBL/GenBank/DDBJ whole genome shotgun (WGS) entry which is preliminary data.</text>
</comment>
<dbReference type="GO" id="GO:0005634">
    <property type="term" value="C:nucleus"/>
    <property type="evidence" value="ECO:0007669"/>
    <property type="project" value="TreeGrafter"/>
</dbReference>
<dbReference type="PANTHER" id="PTHR45931">
    <property type="entry name" value="SI:CH211-59O9.10"/>
    <property type="match status" value="1"/>
</dbReference>
<accession>A0AAP0PCL1</accession>
<evidence type="ECO:0000256" key="3">
    <source>
        <dbReference type="ARBA" id="ARBA00022833"/>
    </source>
</evidence>
<dbReference type="GO" id="GO:0006511">
    <property type="term" value="P:ubiquitin-dependent protein catabolic process"/>
    <property type="evidence" value="ECO:0007669"/>
    <property type="project" value="TreeGrafter"/>
</dbReference>
<name>A0AAP0PCL1_9MAGN</name>
<evidence type="ECO:0000256" key="1">
    <source>
        <dbReference type="ARBA" id="ARBA00022723"/>
    </source>
</evidence>
<dbReference type="Proteomes" id="UP001417504">
    <property type="component" value="Unassembled WGS sequence"/>
</dbReference>
<dbReference type="EMBL" id="JBBNAE010000003">
    <property type="protein sequence ID" value="KAK9138099.1"/>
    <property type="molecule type" value="Genomic_DNA"/>
</dbReference>
<keyword evidence="2" id="KW-0863">Zinc-finger</keyword>
<dbReference type="SUPFAM" id="SSF57850">
    <property type="entry name" value="RING/U-box"/>
    <property type="match status" value="1"/>
</dbReference>
<gene>
    <name evidence="4" type="ORF">Sjap_008693</name>
</gene>
<reference evidence="4 5" key="1">
    <citation type="submission" date="2024-01" db="EMBL/GenBank/DDBJ databases">
        <title>Genome assemblies of Stephania.</title>
        <authorList>
            <person name="Yang L."/>
        </authorList>
    </citation>
    <scope>NUCLEOTIDE SEQUENCE [LARGE SCALE GENOMIC DNA]</scope>
    <source>
        <strain evidence="4">QJT</strain>
        <tissue evidence="4">Leaf</tissue>
    </source>
</reference>